<protein>
    <recommendedName>
        <fullName evidence="3">Beta-ketoadipyl CoA thiolase</fullName>
    </recommendedName>
</protein>
<dbReference type="STRING" id="289003.SAMN05216190_12954"/>
<reference evidence="2" key="1">
    <citation type="submission" date="2016-10" db="EMBL/GenBank/DDBJ databases">
        <authorList>
            <person name="Varghese N."/>
            <person name="Submissions S."/>
        </authorList>
    </citation>
    <scope>NUCLEOTIDE SEQUENCE [LARGE SCALE GENOMIC DNA]</scope>
    <source>
        <strain evidence="2">DSM 17834</strain>
    </source>
</reference>
<dbReference type="OrthoDB" id="6902639at2"/>
<keyword evidence="2" id="KW-1185">Reference proteome</keyword>
<dbReference type="Proteomes" id="UP000198784">
    <property type="component" value="Unassembled WGS sequence"/>
</dbReference>
<sequence>MTKDELRAELERQAQSFVATTGGEIVLYAAQRKPDRQPWRKKPSLLDEAFQAEIRKIEHQHDTKA</sequence>
<dbReference type="RefSeq" id="WP_090250644.1">
    <property type="nucleotide sequence ID" value="NZ_FOWX01000029.1"/>
</dbReference>
<organism evidence="1 2">
    <name type="scientific">Pseudomonas borbori</name>
    <dbReference type="NCBI Taxonomy" id="289003"/>
    <lineage>
        <taxon>Bacteria</taxon>
        <taxon>Pseudomonadati</taxon>
        <taxon>Pseudomonadota</taxon>
        <taxon>Gammaproteobacteria</taxon>
        <taxon>Pseudomonadales</taxon>
        <taxon>Pseudomonadaceae</taxon>
        <taxon>Pseudomonas</taxon>
    </lineage>
</organism>
<name>A0A1I5V8J4_9PSED</name>
<dbReference type="AlphaFoldDB" id="A0A1I5V8J4"/>
<proteinExistence type="predicted"/>
<evidence type="ECO:0000313" key="1">
    <source>
        <dbReference type="EMBL" id="SFQ03752.1"/>
    </source>
</evidence>
<accession>A0A1I5V8J4</accession>
<evidence type="ECO:0000313" key="2">
    <source>
        <dbReference type="Proteomes" id="UP000198784"/>
    </source>
</evidence>
<evidence type="ECO:0008006" key="3">
    <source>
        <dbReference type="Google" id="ProtNLM"/>
    </source>
</evidence>
<dbReference type="EMBL" id="FOWX01000029">
    <property type="protein sequence ID" value="SFQ03752.1"/>
    <property type="molecule type" value="Genomic_DNA"/>
</dbReference>
<gene>
    <name evidence="1" type="ORF">SAMN05216190_12954</name>
</gene>